<protein>
    <submittedName>
        <fullName evidence="1">Uncharacterized protein</fullName>
    </submittedName>
</protein>
<organism evidence="1 2">
    <name type="scientific">Pogonophryne albipinna</name>
    <dbReference type="NCBI Taxonomy" id="1090488"/>
    <lineage>
        <taxon>Eukaryota</taxon>
        <taxon>Metazoa</taxon>
        <taxon>Chordata</taxon>
        <taxon>Craniata</taxon>
        <taxon>Vertebrata</taxon>
        <taxon>Euteleostomi</taxon>
        <taxon>Actinopterygii</taxon>
        <taxon>Neopterygii</taxon>
        <taxon>Teleostei</taxon>
        <taxon>Neoteleostei</taxon>
        <taxon>Acanthomorphata</taxon>
        <taxon>Eupercaria</taxon>
        <taxon>Perciformes</taxon>
        <taxon>Notothenioidei</taxon>
        <taxon>Pogonophryne</taxon>
    </lineage>
</organism>
<evidence type="ECO:0000313" key="2">
    <source>
        <dbReference type="Proteomes" id="UP001219934"/>
    </source>
</evidence>
<evidence type="ECO:0000313" key="1">
    <source>
        <dbReference type="EMBL" id="KAJ4940375.1"/>
    </source>
</evidence>
<feature type="non-terminal residue" evidence="1">
    <location>
        <position position="73"/>
    </location>
</feature>
<dbReference type="Proteomes" id="UP001219934">
    <property type="component" value="Unassembled WGS sequence"/>
</dbReference>
<accession>A0AAD6FP81</accession>
<comment type="caution">
    <text evidence="1">The sequence shown here is derived from an EMBL/GenBank/DDBJ whole genome shotgun (WGS) entry which is preliminary data.</text>
</comment>
<dbReference type="EMBL" id="JAPTMU010000007">
    <property type="protein sequence ID" value="KAJ4940375.1"/>
    <property type="molecule type" value="Genomic_DNA"/>
</dbReference>
<sequence>QGVLSVSWWSSILQTPFVRSLGSTVCTWPRLHNEQRIHQAGCVERTRGRRWPRFHVRCLPVTCLCLLQSHQRE</sequence>
<name>A0AAD6FP81_9TELE</name>
<reference evidence="1" key="1">
    <citation type="submission" date="2022-11" db="EMBL/GenBank/DDBJ databases">
        <title>Chromosome-level genome of Pogonophryne albipinna.</title>
        <authorList>
            <person name="Jo E."/>
        </authorList>
    </citation>
    <scope>NUCLEOTIDE SEQUENCE</scope>
    <source>
        <strain evidence="1">SGF0006</strain>
        <tissue evidence="1">Muscle</tissue>
    </source>
</reference>
<feature type="non-terminal residue" evidence="1">
    <location>
        <position position="1"/>
    </location>
</feature>
<keyword evidence="2" id="KW-1185">Reference proteome</keyword>
<proteinExistence type="predicted"/>
<gene>
    <name evidence="1" type="ORF">JOQ06_026682</name>
</gene>
<dbReference type="AlphaFoldDB" id="A0AAD6FP81"/>